<gene>
    <name evidence="2" type="ORF">C2G38_2040498</name>
</gene>
<dbReference type="PANTHER" id="PTHR44329">
    <property type="entry name" value="SERINE/THREONINE-PROTEIN KINASE TNNI3K-RELATED"/>
    <property type="match status" value="1"/>
</dbReference>
<evidence type="ECO:0000313" key="2">
    <source>
        <dbReference type="EMBL" id="RIB14057.1"/>
    </source>
</evidence>
<accession>A0A397UXZ3</accession>
<dbReference type="EMBL" id="QKWP01000868">
    <property type="protein sequence ID" value="RIB14057.1"/>
    <property type="molecule type" value="Genomic_DNA"/>
</dbReference>
<proteinExistence type="predicted"/>
<comment type="caution">
    <text evidence="2">The sequence shown here is derived from an EMBL/GenBank/DDBJ whole genome shotgun (WGS) entry which is preliminary data.</text>
</comment>
<protein>
    <submittedName>
        <fullName evidence="2">Kinase-like domain-containing protein</fullName>
    </submittedName>
</protein>
<dbReference type="PROSITE" id="PS50011">
    <property type="entry name" value="PROTEIN_KINASE_DOM"/>
    <property type="match status" value="1"/>
</dbReference>
<dbReference type="AlphaFoldDB" id="A0A397UXZ3"/>
<dbReference type="InterPro" id="IPR011009">
    <property type="entry name" value="Kinase-like_dom_sf"/>
</dbReference>
<dbReference type="Gene3D" id="1.10.510.10">
    <property type="entry name" value="Transferase(Phosphotransferase) domain 1"/>
    <property type="match status" value="1"/>
</dbReference>
<keyword evidence="2" id="KW-0418">Kinase</keyword>
<sequence length="263" mass="30481">MDHYGNSYWFLLTKASQLGKEIIELCVPKLELQARFGSCSNYTSAYALTYIIHKHLLKVDHPNIVKFHGTFKVTIIYNDNLDPRTGNTMMILQFANNGNLRDYLKGKWHENKFKFAWNKLIKYANEITLGLKYLHTEKIIHRDLHSKNILINDDKILITDFGISKDMNETSTISFVKGMLPYIEPQCLLRNDIKRDKKSDIYSLGVLFWELTSGIPPFRNLPDFEIIMKIVKAERENVITGTPPVILLFIKIVGPLLRINAQH</sequence>
<dbReference type="GO" id="GO:0004674">
    <property type="term" value="F:protein serine/threonine kinase activity"/>
    <property type="evidence" value="ECO:0007669"/>
    <property type="project" value="TreeGrafter"/>
</dbReference>
<dbReference type="Pfam" id="PF00069">
    <property type="entry name" value="Pkinase"/>
    <property type="match status" value="1"/>
</dbReference>
<keyword evidence="2" id="KW-0808">Transferase</keyword>
<evidence type="ECO:0000259" key="1">
    <source>
        <dbReference type="PROSITE" id="PS50011"/>
    </source>
</evidence>
<evidence type="ECO:0000313" key="3">
    <source>
        <dbReference type="Proteomes" id="UP000266673"/>
    </source>
</evidence>
<dbReference type="InterPro" id="IPR001245">
    <property type="entry name" value="Ser-Thr/Tyr_kinase_cat_dom"/>
</dbReference>
<dbReference type="PRINTS" id="PR00109">
    <property type="entry name" value="TYRKINASE"/>
</dbReference>
<dbReference type="OrthoDB" id="4062651at2759"/>
<organism evidence="2 3">
    <name type="scientific">Gigaspora rosea</name>
    <dbReference type="NCBI Taxonomy" id="44941"/>
    <lineage>
        <taxon>Eukaryota</taxon>
        <taxon>Fungi</taxon>
        <taxon>Fungi incertae sedis</taxon>
        <taxon>Mucoromycota</taxon>
        <taxon>Glomeromycotina</taxon>
        <taxon>Glomeromycetes</taxon>
        <taxon>Diversisporales</taxon>
        <taxon>Gigasporaceae</taxon>
        <taxon>Gigaspora</taxon>
    </lineage>
</organism>
<keyword evidence="3" id="KW-1185">Reference proteome</keyword>
<name>A0A397UXZ3_9GLOM</name>
<feature type="domain" description="Protein kinase" evidence="1">
    <location>
        <begin position="1"/>
        <end position="263"/>
    </location>
</feature>
<dbReference type="SUPFAM" id="SSF56112">
    <property type="entry name" value="Protein kinase-like (PK-like)"/>
    <property type="match status" value="1"/>
</dbReference>
<dbReference type="Proteomes" id="UP000266673">
    <property type="component" value="Unassembled WGS sequence"/>
</dbReference>
<dbReference type="InterPro" id="IPR000719">
    <property type="entry name" value="Prot_kinase_dom"/>
</dbReference>
<reference evidence="2 3" key="1">
    <citation type="submission" date="2018-06" db="EMBL/GenBank/DDBJ databases">
        <title>Comparative genomics reveals the genomic features of Rhizophagus irregularis, R. cerebriforme, R. diaphanum and Gigaspora rosea, and their symbiotic lifestyle signature.</title>
        <authorList>
            <person name="Morin E."/>
            <person name="San Clemente H."/>
            <person name="Chen E.C.H."/>
            <person name="De La Providencia I."/>
            <person name="Hainaut M."/>
            <person name="Kuo A."/>
            <person name="Kohler A."/>
            <person name="Murat C."/>
            <person name="Tang N."/>
            <person name="Roy S."/>
            <person name="Loubradou J."/>
            <person name="Henrissat B."/>
            <person name="Grigoriev I.V."/>
            <person name="Corradi N."/>
            <person name="Roux C."/>
            <person name="Martin F.M."/>
        </authorList>
    </citation>
    <scope>NUCLEOTIDE SEQUENCE [LARGE SCALE GENOMIC DNA]</scope>
    <source>
        <strain evidence="2 3">DAOM 194757</strain>
    </source>
</reference>
<dbReference type="GO" id="GO:0005524">
    <property type="term" value="F:ATP binding"/>
    <property type="evidence" value="ECO:0007669"/>
    <property type="project" value="InterPro"/>
</dbReference>
<dbReference type="InterPro" id="IPR051681">
    <property type="entry name" value="Ser/Thr_Kinases-Pseudokinases"/>
</dbReference>